<keyword evidence="1" id="KW-0472">Membrane</keyword>
<protein>
    <recommendedName>
        <fullName evidence="4">DUF378 domain-containing protein</fullName>
    </recommendedName>
</protein>
<dbReference type="AlphaFoldDB" id="A0A1H9JTD4"/>
<evidence type="ECO:0000313" key="3">
    <source>
        <dbReference type="Proteomes" id="UP000199021"/>
    </source>
</evidence>
<dbReference type="OrthoDB" id="1495356at2"/>
<sequence length="73" mass="8292">MIKHSTTITVIGFLLLMIGIVTLFLNMVGVDLIFLDWLYRMNVGLSFAVRLGMVLIGIVMIYVAQTDWDREEA</sequence>
<accession>A0A1H9JTD4</accession>
<evidence type="ECO:0000313" key="2">
    <source>
        <dbReference type="EMBL" id="SEQ90014.1"/>
    </source>
</evidence>
<proteinExistence type="predicted"/>
<feature type="transmembrane region" description="Helical" evidence="1">
    <location>
        <begin position="12"/>
        <end position="35"/>
    </location>
</feature>
<name>A0A1H9JTD4_9BACT</name>
<keyword evidence="1" id="KW-0812">Transmembrane</keyword>
<keyword evidence="1" id="KW-1133">Transmembrane helix</keyword>
<dbReference type="RefSeq" id="WP_090170305.1">
    <property type="nucleotide sequence ID" value="NZ_FOFB01000018.1"/>
</dbReference>
<dbReference type="Proteomes" id="UP000199021">
    <property type="component" value="Unassembled WGS sequence"/>
</dbReference>
<evidence type="ECO:0000256" key="1">
    <source>
        <dbReference type="SAM" id="Phobius"/>
    </source>
</evidence>
<reference evidence="3" key="1">
    <citation type="submission" date="2016-10" db="EMBL/GenBank/DDBJ databases">
        <authorList>
            <person name="Varghese N."/>
            <person name="Submissions S."/>
        </authorList>
    </citation>
    <scope>NUCLEOTIDE SEQUENCE [LARGE SCALE GENOMIC DNA]</scope>
    <source>
        <strain evidence="3">DSM 24740</strain>
    </source>
</reference>
<gene>
    <name evidence="2" type="ORF">SAMN05444359_11860</name>
</gene>
<feature type="transmembrane region" description="Helical" evidence="1">
    <location>
        <begin position="47"/>
        <end position="64"/>
    </location>
</feature>
<keyword evidence="3" id="KW-1185">Reference proteome</keyword>
<dbReference type="EMBL" id="FOFB01000018">
    <property type="protein sequence ID" value="SEQ90014.1"/>
    <property type="molecule type" value="Genomic_DNA"/>
</dbReference>
<evidence type="ECO:0008006" key="4">
    <source>
        <dbReference type="Google" id="ProtNLM"/>
    </source>
</evidence>
<dbReference type="InParanoid" id="A0A1H9JTD4"/>
<organism evidence="2 3">
    <name type="scientific">Neolewinella agarilytica</name>
    <dbReference type="NCBI Taxonomy" id="478744"/>
    <lineage>
        <taxon>Bacteria</taxon>
        <taxon>Pseudomonadati</taxon>
        <taxon>Bacteroidota</taxon>
        <taxon>Saprospiria</taxon>
        <taxon>Saprospirales</taxon>
        <taxon>Lewinellaceae</taxon>
        <taxon>Neolewinella</taxon>
    </lineage>
</organism>